<evidence type="ECO:0000313" key="2">
    <source>
        <dbReference type="Proteomes" id="UP000276178"/>
    </source>
</evidence>
<name>A0A3M8AZ52_9BACL</name>
<evidence type="ECO:0000313" key="1">
    <source>
        <dbReference type="EMBL" id="RNB56481.1"/>
    </source>
</evidence>
<comment type="caution">
    <text evidence="1">The sequence shown here is derived from an EMBL/GenBank/DDBJ whole genome shotgun (WGS) entry which is preliminary data.</text>
</comment>
<dbReference type="Proteomes" id="UP000276178">
    <property type="component" value="Unassembled WGS sequence"/>
</dbReference>
<organism evidence="1 2">
    <name type="scientific">Brevibacillus agri</name>
    <dbReference type="NCBI Taxonomy" id="51101"/>
    <lineage>
        <taxon>Bacteria</taxon>
        <taxon>Bacillati</taxon>
        <taxon>Bacillota</taxon>
        <taxon>Bacilli</taxon>
        <taxon>Bacillales</taxon>
        <taxon>Paenibacillaceae</taxon>
        <taxon>Brevibacillus</taxon>
    </lineage>
</organism>
<proteinExistence type="predicted"/>
<dbReference type="AlphaFoldDB" id="A0A3M8AZ52"/>
<accession>A0A3M8AZ52</accession>
<gene>
    <name evidence="1" type="ORF">EB820_09555</name>
</gene>
<sequence>MEAAVTITITARAADTAVTGPLGVATTANINSSKKSAFYGAFFVLSSIRATMTASMVRRSQVFEFFRKFAVLASYTTVAKGMGECK</sequence>
<dbReference type="EMBL" id="RHHN01000028">
    <property type="protein sequence ID" value="RNB56481.1"/>
    <property type="molecule type" value="Genomic_DNA"/>
</dbReference>
<protein>
    <submittedName>
        <fullName evidence="1">Uncharacterized protein</fullName>
    </submittedName>
</protein>
<reference evidence="1 2" key="1">
    <citation type="submission" date="2018-10" db="EMBL/GenBank/DDBJ databases">
        <title>Phylogenomics of Brevibacillus.</title>
        <authorList>
            <person name="Dunlap C."/>
        </authorList>
    </citation>
    <scope>NUCLEOTIDE SEQUENCE [LARGE SCALE GENOMIC DNA]</scope>
    <source>
        <strain evidence="1 2">NRRL NRS 1219</strain>
    </source>
</reference>